<proteinExistence type="predicted"/>
<dbReference type="AlphaFoldDB" id="A0A5M9K0R8"/>
<organism evidence="1 2">
    <name type="scientific">Monilinia fructicola</name>
    <name type="common">Brown rot fungus</name>
    <name type="synonym">Ciboria fructicola</name>
    <dbReference type="NCBI Taxonomy" id="38448"/>
    <lineage>
        <taxon>Eukaryota</taxon>
        <taxon>Fungi</taxon>
        <taxon>Dikarya</taxon>
        <taxon>Ascomycota</taxon>
        <taxon>Pezizomycotina</taxon>
        <taxon>Leotiomycetes</taxon>
        <taxon>Helotiales</taxon>
        <taxon>Sclerotiniaceae</taxon>
        <taxon>Monilinia</taxon>
    </lineage>
</organism>
<dbReference type="EMBL" id="VICG01000002">
    <property type="protein sequence ID" value="KAA8575121.1"/>
    <property type="molecule type" value="Genomic_DNA"/>
</dbReference>
<sequence>MSVYDAGLVCTHRSSIKFVHFVQSGPPIVSMPKNYTHESHNFEDTGGFRIKMAIISIRNVHIPKACLRQKKAKNRLVSPIVPQFANPPVRQSITLSFFHFHPRQDSPPVFMVCLNDSPSMRWPLM</sequence>
<evidence type="ECO:0000313" key="1">
    <source>
        <dbReference type="EMBL" id="KAA8575121.1"/>
    </source>
</evidence>
<accession>A0A5M9K0R8</accession>
<evidence type="ECO:0000313" key="2">
    <source>
        <dbReference type="Proteomes" id="UP000322873"/>
    </source>
</evidence>
<name>A0A5M9K0R8_MONFR</name>
<protein>
    <submittedName>
        <fullName evidence="1">Uncharacterized protein</fullName>
    </submittedName>
</protein>
<gene>
    <name evidence="1" type="ORF">EYC84_004332</name>
</gene>
<reference evidence="1 2" key="1">
    <citation type="submission" date="2019-06" db="EMBL/GenBank/DDBJ databases">
        <title>Genome Sequence of the Brown Rot Fungal Pathogen Monilinia fructicola.</title>
        <authorList>
            <person name="De Miccolis Angelini R.M."/>
            <person name="Landi L."/>
            <person name="Abate D."/>
            <person name="Pollastro S."/>
            <person name="Romanazzi G."/>
            <person name="Faretra F."/>
        </authorList>
    </citation>
    <scope>NUCLEOTIDE SEQUENCE [LARGE SCALE GENOMIC DNA]</scope>
    <source>
        <strain evidence="1 2">Mfrc123</strain>
    </source>
</reference>
<comment type="caution">
    <text evidence="1">The sequence shown here is derived from an EMBL/GenBank/DDBJ whole genome shotgun (WGS) entry which is preliminary data.</text>
</comment>
<keyword evidence="2" id="KW-1185">Reference proteome</keyword>
<dbReference type="Proteomes" id="UP000322873">
    <property type="component" value="Unassembled WGS sequence"/>
</dbReference>